<evidence type="ECO:0000313" key="4">
    <source>
        <dbReference type="Proteomes" id="UP000649604"/>
    </source>
</evidence>
<feature type="transmembrane region" description="Helical" evidence="2">
    <location>
        <begin position="77"/>
        <end position="95"/>
    </location>
</feature>
<keyword evidence="2" id="KW-0472">Membrane</keyword>
<reference evidence="3" key="1">
    <citation type="submission" date="2019-11" db="EMBL/GenBank/DDBJ databases">
        <title>Microbial mats filling the niche in hypersaline microbial mats.</title>
        <authorList>
            <person name="Wong H.L."/>
            <person name="Macleod F.I."/>
            <person name="White R.A. III"/>
            <person name="Burns B.P."/>
        </authorList>
    </citation>
    <scope>NUCLEOTIDE SEQUENCE</scope>
    <source>
        <strain evidence="3">Rbin_158</strain>
    </source>
</reference>
<keyword evidence="2" id="KW-1133">Transmembrane helix</keyword>
<dbReference type="InterPro" id="IPR011744">
    <property type="entry name" value="ATPase_gene1"/>
</dbReference>
<keyword evidence="2" id="KW-0812">Transmembrane</keyword>
<feature type="transmembrane region" description="Helical" evidence="2">
    <location>
        <begin position="37"/>
        <end position="65"/>
    </location>
</feature>
<dbReference type="NCBIfam" id="TIGR02230">
    <property type="entry name" value="ATPase_gene1"/>
    <property type="match status" value="1"/>
</dbReference>
<dbReference type="EMBL" id="WJJP01000076">
    <property type="protein sequence ID" value="MBD3323437.1"/>
    <property type="molecule type" value="Genomic_DNA"/>
</dbReference>
<feature type="compositionally biased region" description="Basic and acidic residues" evidence="1">
    <location>
        <begin position="1"/>
        <end position="26"/>
    </location>
</feature>
<dbReference type="AlphaFoldDB" id="A0A9D5JT10"/>
<feature type="region of interest" description="Disordered" evidence="1">
    <location>
        <begin position="1"/>
        <end position="28"/>
    </location>
</feature>
<organism evidence="3 4">
    <name type="scientific">candidate division KSB3 bacterium</name>
    <dbReference type="NCBI Taxonomy" id="2044937"/>
    <lineage>
        <taxon>Bacteria</taxon>
        <taxon>candidate division KSB3</taxon>
    </lineage>
</organism>
<evidence type="ECO:0000256" key="2">
    <source>
        <dbReference type="SAM" id="Phobius"/>
    </source>
</evidence>
<gene>
    <name evidence="3" type="ORF">GF339_02565</name>
</gene>
<name>A0A9D5JT10_9BACT</name>
<dbReference type="Pfam" id="PF09527">
    <property type="entry name" value="ATPase_gene1"/>
    <property type="match status" value="1"/>
</dbReference>
<accession>A0A9D5JT10</accession>
<evidence type="ECO:0000313" key="3">
    <source>
        <dbReference type="EMBL" id="MBD3323437.1"/>
    </source>
</evidence>
<dbReference type="InterPro" id="IPR032820">
    <property type="entry name" value="ATPase_put"/>
</dbReference>
<comment type="caution">
    <text evidence="3">The sequence shown here is derived from an EMBL/GenBank/DDBJ whole genome shotgun (WGS) entry which is preliminary data.</text>
</comment>
<dbReference type="Proteomes" id="UP000649604">
    <property type="component" value="Unassembled WGS sequence"/>
</dbReference>
<protein>
    <submittedName>
        <fullName evidence="3">ATPase F0F1</fullName>
    </submittedName>
</protein>
<sequence>MTRDNPSHEEEHDRFAETIEEKEQRKMKARRNKPQSLWFGLGMFGMIGWSVAIPTLIGVAVGLWIDSRYPGQVSWTVTGLVAGVIVGSLIAWRWVKEESERD</sequence>
<evidence type="ECO:0000256" key="1">
    <source>
        <dbReference type="SAM" id="MobiDB-lite"/>
    </source>
</evidence>
<proteinExistence type="predicted"/>